<dbReference type="GeneID" id="112867584"/>
<evidence type="ECO:0000256" key="4">
    <source>
        <dbReference type="SAM" id="MobiDB-lite"/>
    </source>
</evidence>
<dbReference type="GO" id="GO:0005739">
    <property type="term" value="C:mitochondrion"/>
    <property type="evidence" value="ECO:0007669"/>
    <property type="project" value="TreeGrafter"/>
</dbReference>
<evidence type="ECO:0000256" key="2">
    <source>
        <dbReference type="ARBA" id="ARBA00022703"/>
    </source>
</evidence>
<feature type="domain" description="Bcl-2 Bcl-2 homology region 1-3" evidence="6">
    <location>
        <begin position="98"/>
        <end position="202"/>
    </location>
</feature>
<dbReference type="FunFam" id="1.10.437.10:FF:000011">
    <property type="entry name" value="BCL2 like 13"/>
    <property type="match status" value="1"/>
</dbReference>
<dbReference type="Pfam" id="PF00452">
    <property type="entry name" value="Bcl-2"/>
    <property type="match status" value="1"/>
</dbReference>
<feature type="transmembrane region" description="Helical" evidence="5">
    <location>
        <begin position="449"/>
        <end position="471"/>
    </location>
</feature>
<keyword evidence="2" id="KW-0053">Apoptosis</keyword>
<evidence type="ECO:0000259" key="6">
    <source>
        <dbReference type="Pfam" id="PF00452"/>
    </source>
</evidence>
<dbReference type="GO" id="GO:0006915">
    <property type="term" value="P:apoptotic process"/>
    <property type="evidence" value="ECO:0007669"/>
    <property type="project" value="UniProtKB-KW"/>
</dbReference>
<dbReference type="RefSeq" id="XP_025786354.1">
    <property type="nucleotide sequence ID" value="XM_025930569.1"/>
</dbReference>
<dbReference type="InterPro" id="IPR046371">
    <property type="entry name" value="Bcl-2_BH1-3"/>
</dbReference>
<reference evidence="8" key="1">
    <citation type="submission" date="2025-08" db="UniProtKB">
        <authorList>
            <consortium name="RefSeq"/>
        </authorList>
    </citation>
    <scope>IDENTIFICATION</scope>
    <source>
        <tissue evidence="8">Blood</tissue>
    </source>
</reference>
<keyword evidence="5" id="KW-0812">Transmembrane</keyword>
<keyword evidence="7" id="KW-1185">Reference proteome</keyword>
<keyword evidence="5" id="KW-0472">Membrane</keyword>
<dbReference type="CTD" id="23786"/>
<keyword evidence="5" id="KW-1133">Transmembrane helix</keyword>
<dbReference type="InterPro" id="IPR042398">
    <property type="entry name" value="BCL2L13"/>
</dbReference>
<dbReference type="PANTHER" id="PTHR15758">
    <property type="entry name" value="BCL-2-LIKE PROTEIN 13"/>
    <property type="match status" value="1"/>
</dbReference>
<dbReference type="GO" id="GO:0042981">
    <property type="term" value="P:regulation of apoptotic process"/>
    <property type="evidence" value="ECO:0007669"/>
    <property type="project" value="InterPro"/>
</dbReference>
<proteinExistence type="inferred from homology"/>
<feature type="compositionally biased region" description="Polar residues" evidence="4">
    <location>
        <begin position="231"/>
        <end position="250"/>
    </location>
</feature>
<evidence type="ECO:0000256" key="3">
    <source>
        <dbReference type="SAM" id="Coils"/>
    </source>
</evidence>
<feature type="region of interest" description="Disordered" evidence="4">
    <location>
        <begin position="229"/>
        <end position="250"/>
    </location>
</feature>
<gene>
    <name evidence="8" type="primary">BCL2L13</name>
</gene>
<dbReference type="SUPFAM" id="SSF56854">
    <property type="entry name" value="Bcl-2 inhibitors of programmed cell death"/>
    <property type="match status" value="1"/>
</dbReference>
<dbReference type="PANTHER" id="PTHR15758:SF2">
    <property type="entry name" value="BCL-2-LIKE PROTEIN 13"/>
    <property type="match status" value="1"/>
</dbReference>
<keyword evidence="3" id="KW-0175">Coiled coil</keyword>
<dbReference type="InterPro" id="IPR036834">
    <property type="entry name" value="Bcl-2-like_sf"/>
</dbReference>
<evidence type="ECO:0000313" key="7">
    <source>
        <dbReference type="Proteomes" id="UP000515131"/>
    </source>
</evidence>
<sequence>MASSTTVPLGFHYETKYVVLSYLGLLSQEKLQEQHLSSPQASQSLDQEVLLKIKTEIEEELESLDKEISEAFTSTGFDRHTSPVFSPANPESSVEDCLAHLGEKVSQELKEPLQKALQMLLSQLLKKNLYRPVTYQAYRECTLETTVHASGWNKILVPLILLQQMLLELTRRGQEPLSALLQFGVTYLEDYAAEYIIQQGGWGTVFNLESEEEEYPGIVAEDSNDIYILPSDNSGQVSPPESPTVTTSWQSESLPVSLSASQSWHTESLPVSLGPESWQQIAMDPEEVKSLDSNGAGEKSENNSSNSDIVHVEKEEIPEGVEEAAVASVVLPTKELQEAFPEAPAPLLPHITATSLLEVREPDTEAIAVEKVSPATSLFVELDEEENLMKTKAAAIESVELEEEVIPALEPTETLLSEKEMHVKRESLQEGPSPAAEEKAFPLSEGKSILLFGGAAAVAILAVAVGVALALRKK</sequence>
<dbReference type="GO" id="GO:0016020">
    <property type="term" value="C:membrane"/>
    <property type="evidence" value="ECO:0007669"/>
    <property type="project" value="TreeGrafter"/>
</dbReference>
<evidence type="ECO:0000256" key="1">
    <source>
        <dbReference type="ARBA" id="ARBA00009458"/>
    </source>
</evidence>
<evidence type="ECO:0000256" key="5">
    <source>
        <dbReference type="SAM" id="Phobius"/>
    </source>
</evidence>
<comment type="similarity">
    <text evidence="1">Belongs to the Bcl-2 family.</text>
</comment>
<dbReference type="InterPro" id="IPR002475">
    <property type="entry name" value="Bcl2-like"/>
</dbReference>
<name>A0A6P6IF18_PUMCO</name>
<protein>
    <submittedName>
        <fullName evidence="8">Bcl-2-like protein 13 isoform X1</fullName>
    </submittedName>
</protein>
<organism evidence="7 8">
    <name type="scientific">Puma concolor</name>
    <name type="common">Mountain lion</name>
    <name type="synonym">Felis concolor</name>
    <dbReference type="NCBI Taxonomy" id="9696"/>
    <lineage>
        <taxon>Eukaryota</taxon>
        <taxon>Metazoa</taxon>
        <taxon>Chordata</taxon>
        <taxon>Craniata</taxon>
        <taxon>Vertebrata</taxon>
        <taxon>Euteleostomi</taxon>
        <taxon>Mammalia</taxon>
        <taxon>Eutheria</taxon>
        <taxon>Laurasiatheria</taxon>
        <taxon>Carnivora</taxon>
        <taxon>Feliformia</taxon>
        <taxon>Felidae</taxon>
        <taxon>Felinae</taxon>
        <taxon>Puma</taxon>
    </lineage>
</organism>
<evidence type="ECO:0000313" key="8">
    <source>
        <dbReference type="RefSeq" id="XP_025786354.1"/>
    </source>
</evidence>
<dbReference type="Gene3D" id="1.10.437.10">
    <property type="entry name" value="Blc2-like"/>
    <property type="match status" value="1"/>
</dbReference>
<feature type="coiled-coil region" evidence="3">
    <location>
        <begin position="47"/>
        <end position="74"/>
    </location>
</feature>
<accession>A0A6P6IF18</accession>
<dbReference type="Proteomes" id="UP000515131">
    <property type="component" value="Unplaced"/>
</dbReference>
<dbReference type="AlphaFoldDB" id="A0A6P6IF18"/>
<dbReference type="KEGG" id="pcoo:112867584"/>
<dbReference type="PROSITE" id="PS50062">
    <property type="entry name" value="BCL2_FAMILY"/>
    <property type="match status" value="1"/>
</dbReference>